<dbReference type="SMART" id="SM00356">
    <property type="entry name" value="ZnF_C3H1"/>
    <property type="match status" value="2"/>
</dbReference>
<dbReference type="InterPro" id="IPR000571">
    <property type="entry name" value="Znf_CCCH"/>
</dbReference>
<dbReference type="PANTHER" id="PTHR10887">
    <property type="entry name" value="DNA2/NAM7 HELICASE FAMILY"/>
    <property type="match status" value="1"/>
</dbReference>
<dbReference type="InterPro" id="IPR041677">
    <property type="entry name" value="DNA2/NAM7_AAA_11"/>
</dbReference>
<dbReference type="GO" id="GO:0031048">
    <property type="term" value="P:regulatory ncRNA-mediated heterochromatin formation"/>
    <property type="evidence" value="ECO:0007669"/>
    <property type="project" value="TreeGrafter"/>
</dbReference>
<dbReference type="Pfam" id="PF13086">
    <property type="entry name" value="AAA_11"/>
    <property type="match status" value="1"/>
</dbReference>
<comment type="subcellular location">
    <subcellularLocation>
        <location evidence="1">Cytoplasm</location>
    </subcellularLocation>
</comment>
<dbReference type="Proteomes" id="UP001362999">
    <property type="component" value="Unassembled WGS sequence"/>
</dbReference>
<feature type="zinc finger region" description="C3H1-type" evidence="7">
    <location>
        <begin position="1"/>
        <end position="29"/>
    </location>
</feature>
<dbReference type="CDD" id="cd18808">
    <property type="entry name" value="SF1_C_Upf1"/>
    <property type="match status" value="1"/>
</dbReference>
<dbReference type="PROSITE" id="PS51981">
    <property type="entry name" value="ZF_RZ"/>
    <property type="match status" value="1"/>
</dbReference>
<protein>
    <recommendedName>
        <fullName evidence="13">NFX1-type zinc finger-containing protein 1</fullName>
    </recommendedName>
</protein>
<feature type="domain" description="RZ-type" evidence="10">
    <location>
        <begin position="2213"/>
        <end position="2286"/>
    </location>
</feature>
<evidence type="ECO:0000256" key="7">
    <source>
        <dbReference type="PROSITE-ProRule" id="PRU00723"/>
    </source>
</evidence>
<evidence type="ECO:0000313" key="11">
    <source>
        <dbReference type="EMBL" id="KAK7005664.1"/>
    </source>
</evidence>
<keyword evidence="5 7" id="KW-0862">Zinc</keyword>
<keyword evidence="4 7" id="KW-0863">Zinc-finger</keyword>
<dbReference type="Pfam" id="PF20173">
    <property type="entry name" value="ZnF_RZ-type"/>
    <property type="match status" value="1"/>
</dbReference>
<keyword evidence="3 7" id="KW-0479">Metal-binding</keyword>
<feature type="region of interest" description="Disordered" evidence="8">
    <location>
        <begin position="17"/>
        <end position="52"/>
    </location>
</feature>
<keyword evidence="6" id="KW-0391">Immunity</keyword>
<dbReference type="GO" id="GO:0005737">
    <property type="term" value="C:cytoplasm"/>
    <property type="evidence" value="ECO:0007669"/>
    <property type="project" value="UniProtKB-SubCell"/>
</dbReference>
<feature type="compositionally biased region" description="Basic residues" evidence="8">
    <location>
        <begin position="1918"/>
        <end position="1928"/>
    </location>
</feature>
<dbReference type="GO" id="GO:0002376">
    <property type="term" value="P:immune system process"/>
    <property type="evidence" value="ECO:0007669"/>
    <property type="project" value="UniProtKB-KW"/>
</dbReference>
<name>A0AAW0A932_9AGAR</name>
<evidence type="ECO:0000259" key="10">
    <source>
        <dbReference type="PROSITE" id="PS51981"/>
    </source>
</evidence>
<dbReference type="InterPro" id="IPR045055">
    <property type="entry name" value="DNA2/NAM7-like"/>
</dbReference>
<dbReference type="SUPFAM" id="SSF52540">
    <property type="entry name" value="P-loop containing nucleoside triphosphate hydrolases"/>
    <property type="match status" value="1"/>
</dbReference>
<evidence type="ECO:0008006" key="13">
    <source>
        <dbReference type="Google" id="ProtNLM"/>
    </source>
</evidence>
<dbReference type="GO" id="GO:0008270">
    <property type="term" value="F:zinc ion binding"/>
    <property type="evidence" value="ECO:0007669"/>
    <property type="project" value="UniProtKB-KW"/>
</dbReference>
<feature type="compositionally biased region" description="Low complexity" evidence="8">
    <location>
        <begin position="29"/>
        <end position="45"/>
    </location>
</feature>
<evidence type="ECO:0000256" key="6">
    <source>
        <dbReference type="ARBA" id="ARBA00022859"/>
    </source>
</evidence>
<feature type="region of interest" description="Disordered" evidence="8">
    <location>
        <begin position="964"/>
        <end position="1035"/>
    </location>
</feature>
<dbReference type="InterPro" id="IPR046439">
    <property type="entry name" value="ZF_RZ_dom"/>
</dbReference>
<feature type="region of interest" description="Disordered" evidence="8">
    <location>
        <begin position="1906"/>
        <end position="1929"/>
    </location>
</feature>
<evidence type="ECO:0000256" key="1">
    <source>
        <dbReference type="ARBA" id="ARBA00004496"/>
    </source>
</evidence>
<evidence type="ECO:0000256" key="2">
    <source>
        <dbReference type="ARBA" id="ARBA00022490"/>
    </source>
</evidence>
<feature type="compositionally biased region" description="Low complexity" evidence="8">
    <location>
        <begin position="969"/>
        <end position="978"/>
    </location>
</feature>
<organism evidence="11 12">
    <name type="scientific">Favolaschia claudopus</name>
    <dbReference type="NCBI Taxonomy" id="2862362"/>
    <lineage>
        <taxon>Eukaryota</taxon>
        <taxon>Fungi</taxon>
        <taxon>Dikarya</taxon>
        <taxon>Basidiomycota</taxon>
        <taxon>Agaricomycotina</taxon>
        <taxon>Agaricomycetes</taxon>
        <taxon>Agaricomycetidae</taxon>
        <taxon>Agaricales</taxon>
        <taxon>Marasmiineae</taxon>
        <taxon>Mycenaceae</taxon>
        <taxon>Favolaschia</taxon>
    </lineage>
</organism>
<comment type="caution">
    <text evidence="11">The sequence shown here is derived from an EMBL/GenBank/DDBJ whole genome shotgun (WGS) entry which is preliminary data.</text>
</comment>
<evidence type="ECO:0000256" key="4">
    <source>
        <dbReference type="ARBA" id="ARBA00022771"/>
    </source>
</evidence>
<dbReference type="Gene3D" id="3.40.50.300">
    <property type="entry name" value="P-loop containing nucleotide triphosphate hydrolases"/>
    <property type="match status" value="3"/>
</dbReference>
<dbReference type="GO" id="GO:0004386">
    <property type="term" value="F:helicase activity"/>
    <property type="evidence" value="ECO:0007669"/>
    <property type="project" value="InterPro"/>
</dbReference>
<dbReference type="PANTHER" id="PTHR10887:SF445">
    <property type="entry name" value="NFX1-TYPE ZINC FINGER-CONTAINING PROTEIN 1"/>
    <property type="match status" value="1"/>
</dbReference>
<dbReference type="PROSITE" id="PS50103">
    <property type="entry name" value="ZF_C3H1"/>
    <property type="match status" value="2"/>
</dbReference>
<dbReference type="Pfam" id="PF13087">
    <property type="entry name" value="AAA_12"/>
    <property type="match status" value="1"/>
</dbReference>
<evidence type="ECO:0000259" key="9">
    <source>
        <dbReference type="PROSITE" id="PS50103"/>
    </source>
</evidence>
<feature type="domain" description="C3H1-type" evidence="9">
    <location>
        <begin position="1"/>
        <end position="29"/>
    </location>
</feature>
<evidence type="ECO:0000313" key="12">
    <source>
        <dbReference type="Proteomes" id="UP001362999"/>
    </source>
</evidence>
<dbReference type="InterPro" id="IPR027417">
    <property type="entry name" value="P-loop_NTPase"/>
</dbReference>
<dbReference type="InterPro" id="IPR047187">
    <property type="entry name" value="SF1_C_Upf1"/>
</dbReference>
<dbReference type="EMBL" id="JAWWNJ010000077">
    <property type="protein sequence ID" value="KAK7005664.1"/>
    <property type="molecule type" value="Genomic_DNA"/>
</dbReference>
<evidence type="ECO:0000256" key="5">
    <source>
        <dbReference type="ARBA" id="ARBA00022833"/>
    </source>
</evidence>
<sequence>MSRRPACRFHNTPRGCNKGDKCHFSHNDPSPASGAAQSSSSSPAPRVRQGPLPNAPKGVCNFYWSTGNCRREFDCKYAHTRNPKTSPSRSPSPASFNAPSTAPNVLAPFLTEAGLAKLNTSSADIFFPPPSKALSPNQIHNNLKNFLREDYRFEKTFDIYAFVISLASIDASGPTWAPEDGPLMLTRLASNNGLLRLGDVFNWSPVSSRAGSSRTELSFQRAYVPLFKFYSSEFVTKSTLNHLVNGLYTRILDNYDRWCSNLDKCMQEVMDARSFNDSNGVVDKGIGIQVISSLTVIFFELLTRFKDAPSRYPNLVTSVRNLKTWTETWITFDDAFPTINTTARDQITNHLRDKVGRLVTIVDREQDKIDRANQRQHASSFVLADRTHEGVVAALNITYEGPGELRPLGPRHDNDQAEIADIKIAPTHEELTSRLAPFLPGNFHDAPHHLPAESMERLFDIQFRLLREELTAPLRTSVQQVCHDLAHPSQRTILSQLIKARGGKYRGHDDGQDQVMFNVYTNVEFTPLVPDWRGLSVGLTLDTPPGRARQAKSGARVAFWQGMSGKRLIQGGLVALVWQTGNRTDVYLGIIASSLKELTDSASKSDSRISVRIVFFDPAVEVRILNIIKHRNSAETGTKVLVEATVMYEAIRPFLEALRVEPETVPFAQYLVHRSREFLSSTTIAPPRYAELSAFKYQLSSLFDPNAGVESLELDVSNPVSVSSARIQLRQSRLDESQCEAVVDTLTREVAMIQGPPGTGKSYTGVEILRVLITNRVRPILMIAFTNHALDHMLSSVLDAGITNKVVRLGSRSADERISQYSMEQIEMVAGRSRLDRSFGHHYRELKQVEEEIRHLMNSFVNANVTSDEFRSYLQIQYAEHYEHLYRCPPDWVLILRKAFDDDSDDDTWMRAGKHGRTEMEDNSMYAYWRSGRDLDFLDTSILQHKEYEQKLNDRNRFNVLDAVEDDSVGSSEAASESPGEDEAWSDDESSSSEDLEEESWQVEWPSDSESDSDNSSLKESSSPPSPVPQHSVPSRSHMFPIEVADLKNPSAFFGGIIPAIPDSDRPLDTLLAEGTMWSYSRRERNRLHQYWLAQIRERMHEHQLEDFNSLRNKHESIRKKHQEGKDEIRRQLLNDIDIVGCTTTGAAKLTSLLKSLCPRVMLVEEAGQVLEAHVLGSLVPSVEHLILIGDPLQLRPTLNNYALSMDNKRGKELYKFDMSLMERLAVNGFPMSQINVQRRMRPTISSLIRNSLYPMLQDNDLVKKYEDVRGFKQNVFFFTHSHRENDGGEESASKYNTFEVSMIVDIVLHLLRQGVYSDEGDIVVLCAYLGQLARVRDALGKEVAVIIDGRDKENLAEQEEELEIRDEQTLVERVQVTKRVRLRTIDNYQGEEAKIVVLSTVRNAGDDVTQSYRRPTIGFLASENRTNVALSRAKEGLFILGNASQLASRSKMWREVLEQLEDAGCVGTGFPVACHRHPDHVEWISEPGKLPLFAPDGGCLQPCNYRLKCGHVCHYKCHPDDPKHISVSCPQPCRKLCSRQHPCNKECSADCGKCTFPMRDVQLPCGHTVPSIECYRLDNLEEVLCSFKVIKGFPDCEHSAEMMCSADPEEAICNSICNGVMTCCGRSCNSKCHACQRVNSQKDSEGRIQRIEHETHPCKKELYCAHTCSKPCSANHECVTACQAQCRQACVHSQCASYCSTPCSPCMKDCAWACPHYRCPLPCGSVCARLPCDEPCPETLICGHRCPSVCGEDCNIQICPICAPIHLRQTVVDFVLYRTLDDVEPDTGTLDELVITLPKCRHVFTVETLDGHCNMTDFYEREGVDGKWLGLRSPDSGGETRKPPVCPTCRQAITSPRYGRIFKSADLEILERNVISKASQNLDKLQSTLSQIEKRVIANSLKEASPHLSIPSSSDNKKKKQKARARNKNQILKINGMDELPVTLDKLLPSADLHSVSPVIAGVWKRAVQPLLNIYANAIKVASTRSAHINAWEAAFSCLYENEMDLSLAHPERAPRKPEEHAMRMARMKVGLPQPRADKRFLVEAFWASLQVRFIIGDLARSWMGELIQNAKNMSAEERIKWGSFGLFILDTCVRDAKIAYSIAEKSQSRRQMTTCTLLILRAQLERFRFNVDMVVASRKMSDERQKLSMDATTEINNIGNEIKTTIRAHIAMLQKDGPWIKENFLTTARTIENEWKNLQQSIERDTFYAPVSLDEQMAVVRAFNFTHSGHFYTCPQGHVYVIGECGGAMERSRCPECGASIGGMDHALDTTNQRALNLENMAREVGADRSPWDWAQF</sequence>
<feature type="compositionally biased region" description="Polar residues" evidence="8">
    <location>
        <begin position="83"/>
        <end position="99"/>
    </location>
</feature>
<gene>
    <name evidence="11" type="ORF">R3P38DRAFT_3038842</name>
</gene>
<dbReference type="GO" id="GO:0031380">
    <property type="term" value="C:nuclear RNA-directed RNA polymerase complex"/>
    <property type="evidence" value="ECO:0007669"/>
    <property type="project" value="TreeGrafter"/>
</dbReference>
<evidence type="ECO:0000256" key="3">
    <source>
        <dbReference type="ARBA" id="ARBA00022723"/>
    </source>
</evidence>
<reference evidence="11 12" key="1">
    <citation type="journal article" date="2024" name="J Genomics">
        <title>Draft genome sequencing and assembly of Favolaschia claudopus CIRM-BRFM 2984 isolated from oak limbs.</title>
        <authorList>
            <person name="Navarro D."/>
            <person name="Drula E."/>
            <person name="Chaduli D."/>
            <person name="Cazenave R."/>
            <person name="Ahrendt S."/>
            <person name="Wang J."/>
            <person name="Lipzen A."/>
            <person name="Daum C."/>
            <person name="Barry K."/>
            <person name="Grigoriev I.V."/>
            <person name="Favel A."/>
            <person name="Rosso M.N."/>
            <person name="Martin F."/>
        </authorList>
    </citation>
    <scope>NUCLEOTIDE SEQUENCE [LARGE SCALE GENOMIC DNA]</scope>
    <source>
        <strain evidence="11 12">CIRM-BRFM 2984</strain>
    </source>
</reference>
<feature type="domain" description="C3H1-type" evidence="9">
    <location>
        <begin position="54"/>
        <end position="82"/>
    </location>
</feature>
<keyword evidence="12" id="KW-1185">Reference proteome</keyword>
<accession>A0AAW0A932</accession>
<evidence type="ECO:0000256" key="8">
    <source>
        <dbReference type="SAM" id="MobiDB-lite"/>
    </source>
</evidence>
<proteinExistence type="predicted"/>
<feature type="compositionally biased region" description="Low complexity" evidence="8">
    <location>
        <begin position="1014"/>
        <end position="1035"/>
    </location>
</feature>
<feature type="region of interest" description="Disordered" evidence="8">
    <location>
        <begin position="80"/>
        <end position="99"/>
    </location>
</feature>
<dbReference type="CDD" id="cd06008">
    <property type="entry name" value="NF-X1-zinc-finger"/>
    <property type="match status" value="1"/>
</dbReference>
<dbReference type="InterPro" id="IPR041679">
    <property type="entry name" value="DNA2/NAM7-like_C"/>
</dbReference>
<feature type="compositionally biased region" description="Acidic residues" evidence="8">
    <location>
        <begin position="979"/>
        <end position="1013"/>
    </location>
</feature>
<feature type="compositionally biased region" description="Basic and acidic residues" evidence="8">
    <location>
        <begin position="17"/>
        <end position="26"/>
    </location>
</feature>
<keyword evidence="2" id="KW-0963">Cytoplasm</keyword>
<feature type="zinc finger region" description="C3H1-type" evidence="7">
    <location>
        <begin position="54"/>
        <end position="82"/>
    </location>
</feature>